<feature type="binding site" evidence="11">
    <location>
        <position position="80"/>
    </location>
    <ligand>
        <name>5-phospho-alpha-D-ribose 1-diphosphate</name>
        <dbReference type="ChEBI" id="CHEBI:58017"/>
    </ligand>
</feature>
<evidence type="ECO:0000256" key="10">
    <source>
        <dbReference type="ARBA" id="ARBA00031082"/>
    </source>
</evidence>
<protein>
    <recommendedName>
        <fullName evidence="3 11">Uracil phosphoribosyltransferase</fullName>
        <ecNumber evidence="3 11">2.4.2.9</ecNumber>
    </recommendedName>
    <alternativeName>
        <fullName evidence="10 11">UMP pyrophosphorylase</fullName>
    </alternativeName>
    <alternativeName>
        <fullName evidence="11">UPRTase</fullName>
    </alternativeName>
</protein>
<dbReference type="GO" id="GO:0044206">
    <property type="term" value="P:UMP salvage"/>
    <property type="evidence" value="ECO:0007669"/>
    <property type="project" value="UniProtKB-UniRule"/>
</dbReference>
<comment type="activity regulation">
    <text evidence="11">Allosterically activated by GTP.</text>
</comment>
<dbReference type="EC" id="2.4.2.9" evidence="3 11"/>
<dbReference type="Pfam" id="PF14681">
    <property type="entry name" value="UPRTase"/>
    <property type="match status" value="1"/>
</dbReference>
<feature type="binding site" evidence="11">
    <location>
        <begin position="139"/>
        <end position="147"/>
    </location>
    <ligand>
        <name>5-phospho-alpha-D-ribose 1-diphosphate</name>
        <dbReference type="ChEBI" id="CHEBI:58017"/>
    </ligand>
</feature>
<dbReference type="GO" id="GO:0000287">
    <property type="term" value="F:magnesium ion binding"/>
    <property type="evidence" value="ECO:0007669"/>
    <property type="project" value="UniProtKB-UniRule"/>
</dbReference>
<keyword evidence="4 11" id="KW-0021">Allosteric enzyme</keyword>
<evidence type="ECO:0000313" key="15">
    <source>
        <dbReference type="Proteomes" id="UP000276741"/>
    </source>
</evidence>
<evidence type="ECO:0000256" key="1">
    <source>
        <dbReference type="ARBA" id="ARBA00005180"/>
    </source>
</evidence>
<comment type="pathway">
    <text evidence="1 11">Pyrimidine metabolism; UMP biosynthesis via salvage pathway; UMP from uracil: step 1/1.</text>
</comment>
<gene>
    <name evidence="11" type="primary">upp</name>
    <name evidence="14" type="ORF">GCM10007116_01160</name>
    <name evidence="13" type="ORF">HS1genome_0028</name>
</gene>
<feature type="binding site" evidence="11">
    <location>
        <position position="105"/>
    </location>
    <ligand>
        <name>5-phospho-alpha-D-ribose 1-diphosphate</name>
        <dbReference type="ChEBI" id="CHEBI:58017"/>
    </ligand>
</feature>
<evidence type="ECO:0000259" key="12">
    <source>
        <dbReference type="Pfam" id="PF14681"/>
    </source>
</evidence>
<dbReference type="GeneID" id="38665514"/>
<dbReference type="GO" id="GO:0005525">
    <property type="term" value="F:GTP binding"/>
    <property type="evidence" value="ECO:0007669"/>
    <property type="project" value="UniProtKB-KW"/>
</dbReference>
<dbReference type="InterPro" id="IPR005765">
    <property type="entry name" value="UPRT"/>
</dbReference>
<name>A0A348B0D7_9CREN</name>
<evidence type="ECO:0000256" key="4">
    <source>
        <dbReference type="ARBA" id="ARBA00022533"/>
    </source>
</evidence>
<evidence type="ECO:0000256" key="5">
    <source>
        <dbReference type="ARBA" id="ARBA00022676"/>
    </source>
</evidence>
<dbReference type="GO" id="GO:0004845">
    <property type="term" value="F:uracil phosphoribosyltransferase activity"/>
    <property type="evidence" value="ECO:0007669"/>
    <property type="project" value="UniProtKB-UniRule"/>
</dbReference>
<comment type="catalytic activity">
    <reaction evidence="11">
        <text>UMP + diphosphate = 5-phospho-alpha-D-ribose 1-diphosphate + uracil</text>
        <dbReference type="Rhea" id="RHEA:13017"/>
        <dbReference type="ChEBI" id="CHEBI:17568"/>
        <dbReference type="ChEBI" id="CHEBI:33019"/>
        <dbReference type="ChEBI" id="CHEBI:57865"/>
        <dbReference type="ChEBI" id="CHEBI:58017"/>
        <dbReference type="EC" id="2.4.2.9"/>
    </reaction>
</comment>
<evidence type="ECO:0000256" key="3">
    <source>
        <dbReference type="ARBA" id="ARBA00011894"/>
    </source>
</evidence>
<dbReference type="InterPro" id="IPR000836">
    <property type="entry name" value="PRTase_dom"/>
</dbReference>
<reference evidence="14" key="1">
    <citation type="journal article" date="2014" name="Int. J. Syst. Evol. Microbiol.">
        <title>Complete genome sequence of Corynebacterium casei LMG S-19264T (=DSM 44701T), isolated from a smear-ripened cheese.</title>
        <authorList>
            <consortium name="US DOE Joint Genome Institute (JGI-PGF)"/>
            <person name="Walter F."/>
            <person name="Albersmeier A."/>
            <person name="Kalinowski J."/>
            <person name="Ruckert C."/>
        </authorList>
    </citation>
    <scope>NUCLEOTIDE SEQUENCE</scope>
    <source>
        <strain evidence="14">JCM 31740</strain>
    </source>
</reference>
<keyword evidence="5 11" id="KW-0328">Glycosyltransferase</keyword>
<proteinExistence type="inferred from homology"/>
<dbReference type="RefSeq" id="WP_126448980.1">
    <property type="nucleotide sequence ID" value="NZ_AP018553.1"/>
</dbReference>
<dbReference type="SUPFAM" id="SSF53271">
    <property type="entry name" value="PRTase-like"/>
    <property type="match status" value="1"/>
</dbReference>
<dbReference type="InterPro" id="IPR029057">
    <property type="entry name" value="PRTase-like"/>
</dbReference>
<evidence type="ECO:0000256" key="2">
    <source>
        <dbReference type="ARBA" id="ARBA00009516"/>
    </source>
</evidence>
<dbReference type="KEGG" id="sacd:HS1genome_0028"/>
<evidence type="ECO:0000313" key="13">
    <source>
        <dbReference type="EMBL" id="BBD71639.1"/>
    </source>
</evidence>
<evidence type="ECO:0000256" key="9">
    <source>
        <dbReference type="ARBA" id="ARBA00023134"/>
    </source>
</evidence>
<dbReference type="Gene3D" id="3.40.50.2020">
    <property type="match status" value="1"/>
</dbReference>
<feature type="binding site" evidence="11">
    <location>
        <position position="202"/>
    </location>
    <ligand>
        <name>uracil</name>
        <dbReference type="ChEBI" id="CHEBI:17568"/>
    </ligand>
</feature>
<feature type="binding site" evidence="11">
    <location>
        <begin position="30"/>
        <end position="34"/>
    </location>
    <ligand>
        <name>GTP</name>
        <dbReference type="ChEBI" id="CHEBI:37565"/>
    </ligand>
</feature>
<dbReference type="GO" id="GO:0006223">
    <property type="term" value="P:uracil salvage"/>
    <property type="evidence" value="ECO:0007669"/>
    <property type="project" value="InterPro"/>
</dbReference>
<dbReference type="Proteomes" id="UP000616143">
    <property type="component" value="Unassembled WGS sequence"/>
</dbReference>
<dbReference type="OrthoDB" id="80352at2157"/>
<reference evidence="15" key="2">
    <citation type="submission" date="2018-04" db="EMBL/GenBank/DDBJ databases">
        <title>Complete genome sequence of Sulfodiicoccus acidiphilus strain HS-1.</title>
        <authorList>
            <person name="Sakai H.D."/>
            <person name="Kurosawa N."/>
        </authorList>
    </citation>
    <scope>NUCLEOTIDE SEQUENCE [LARGE SCALE GENOMIC DNA]</scope>
    <source>
        <strain evidence="15">HS-1</strain>
    </source>
</reference>
<comment type="similarity">
    <text evidence="2 11">Belongs to the UPRTase family.</text>
</comment>
<evidence type="ECO:0000313" key="14">
    <source>
        <dbReference type="EMBL" id="GGT86925.1"/>
    </source>
</evidence>
<keyword evidence="8 11" id="KW-0460">Magnesium</keyword>
<organism evidence="13 15">
    <name type="scientific">Sulfodiicoccus acidiphilus</name>
    <dbReference type="NCBI Taxonomy" id="1670455"/>
    <lineage>
        <taxon>Archaea</taxon>
        <taxon>Thermoproteota</taxon>
        <taxon>Thermoprotei</taxon>
        <taxon>Sulfolobales</taxon>
        <taxon>Sulfolobaceae</taxon>
        <taxon>Sulfodiicoccus</taxon>
    </lineage>
</organism>
<evidence type="ECO:0000256" key="6">
    <source>
        <dbReference type="ARBA" id="ARBA00022679"/>
    </source>
</evidence>
<dbReference type="HAMAP" id="MF_01218_A">
    <property type="entry name" value="Upp_A"/>
    <property type="match status" value="1"/>
</dbReference>
<comment type="function">
    <text evidence="11">Catalyzes the conversion of uracil and 5-phospho-alpha-D-ribose 1-diphosphate (PRPP) to UMP and diphosphate.</text>
</comment>
<comment type="cofactor">
    <cofactor evidence="11">
        <name>Mg(2+)</name>
        <dbReference type="ChEBI" id="CHEBI:18420"/>
    </cofactor>
    <text evidence="11">Binds 1 Mg(2+) ion per subunit. The magnesium is bound as Mg-PRPP.</text>
</comment>
<sequence>MPLFKVDTPLARHILTQLRDRNTNQVLFRKNLVRLGRLIGYEIANTMEVEEVTVETPLSTLARGVRIVGLERVVIVNVMRAATPLVEGLLKAFPSARQGVVVAKRKEGEFDSPPKEMEVDIHYYKFPDVKEEDNVIIADPMVATGSTILKVLELMRTSKAKKYYVASVLSSRYGVDRITKQYPYVNIFTVEVDPEINSMGYIVPGLGDAGDRAFG</sequence>
<dbReference type="EMBL" id="BMQS01000001">
    <property type="protein sequence ID" value="GGT86925.1"/>
    <property type="molecule type" value="Genomic_DNA"/>
</dbReference>
<evidence type="ECO:0000256" key="7">
    <source>
        <dbReference type="ARBA" id="ARBA00022741"/>
    </source>
</evidence>
<keyword evidence="15" id="KW-1185">Reference proteome</keyword>
<dbReference type="CDD" id="cd06223">
    <property type="entry name" value="PRTases_typeI"/>
    <property type="match status" value="1"/>
</dbReference>
<evidence type="ECO:0000256" key="8">
    <source>
        <dbReference type="ARBA" id="ARBA00022842"/>
    </source>
</evidence>
<feature type="binding site" evidence="11">
    <location>
        <position position="208"/>
    </location>
    <ligand>
        <name>5-phospho-alpha-D-ribose 1-diphosphate</name>
        <dbReference type="ChEBI" id="CHEBI:58017"/>
    </ligand>
</feature>
<keyword evidence="7 11" id="KW-0547">Nucleotide-binding</keyword>
<keyword evidence="9 11" id="KW-0342">GTP-binding</keyword>
<dbReference type="EMBL" id="AP018553">
    <property type="protein sequence ID" value="BBD71639.1"/>
    <property type="molecule type" value="Genomic_DNA"/>
</dbReference>
<dbReference type="NCBIfam" id="TIGR01091">
    <property type="entry name" value="upp"/>
    <property type="match status" value="1"/>
</dbReference>
<feature type="domain" description="Phosphoribosyltransferase" evidence="12">
    <location>
        <begin position="7"/>
        <end position="215"/>
    </location>
</feature>
<dbReference type="NCBIfam" id="NF001097">
    <property type="entry name" value="PRK00129.1"/>
    <property type="match status" value="1"/>
</dbReference>
<reference evidence="14" key="4">
    <citation type="submission" date="2020-09" db="EMBL/GenBank/DDBJ databases">
        <authorList>
            <person name="Sun Q."/>
            <person name="Ohkuma M."/>
        </authorList>
    </citation>
    <scope>NUCLEOTIDE SEQUENCE</scope>
    <source>
        <strain evidence="14">JCM 31740</strain>
    </source>
</reference>
<dbReference type="InterPro" id="IPR034331">
    <property type="entry name" value="Upp_A"/>
</dbReference>
<accession>A0A348B0D7</accession>
<evidence type="ECO:0000256" key="11">
    <source>
        <dbReference type="HAMAP-Rule" id="MF_01218"/>
    </source>
</evidence>
<dbReference type="Proteomes" id="UP000276741">
    <property type="component" value="Chromosome"/>
</dbReference>
<dbReference type="AlphaFoldDB" id="A0A348B0D7"/>
<reference evidence="13" key="3">
    <citation type="journal article" date="2019" name="BMC Res. Notes">
        <title>Complete genome sequence of the Sulfodiicoccus acidiphilus strain HS-1T, the first crenarchaeon that lacks polB3, isolated from an acidic hot spring in Ohwaku-dani, Hakone, Japan.</title>
        <authorList>
            <person name="Sakai H.D."/>
            <person name="Kurosawa N."/>
        </authorList>
    </citation>
    <scope>NUCLEOTIDE SEQUENCE</scope>
    <source>
        <strain evidence="13">HS-1</strain>
    </source>
</reference>
<dbReference type="UniPathway" id="UPA00574">
    <property type="reaction ID" value="UER00636"/>
</dbReference>
<feature type="binding site" evidence="11">
    <location>
        <begin position="207"/>
        <end position="209"/>
    </location>
    <ligand>
        <name>uracil</name>
        <dbReference type="ChEBI" id="CHEBI:17568"/>
    </ligand>
</feature>
<keyword evidence="6 11" id="KW-0808">Transferase</keyword>